<proteinExistence type="predicted"/>
<evidence type="ECO:0000313" key="10">
    <source>
        <dbReference type="EMBL" id="GMN34216.1"/>
    </source>
</evidence>
<feature type="domain" description="HTH myb-type" evidence="9">
    <location>
        <begin position="63"/>
        <end position="117"/>
    </location>
</feature>
<evidence type="ECO:0008006" key="12">
    <source>
        <dbReference type="Google" id="ProtNLM"/>
    </source>
</evidence>
<dbReference type="EMBL" id="BTGU01000004">
    <property type="protein sequence ID" value="GMN34216.1"/>
    <property type="molecule type" value="Genomic_DNA"/>
</dbReference>
<evidence type="ECO:0000313" key="11">
    <source>
        <dbReference type="Proteomes" id="UP001187192"/>
    </source>
</evidence>
<dbReference type="InterPro" id="IPR017930">
    <property type="entry name" value="Myb_dom"/>
</dbReference>
<keyword evidence="4" id="KW-0238">DNA-binding</keyword>
<evidence type="ECO:0000256" key="4">
    <source>
        <dbReference type="ARBA" id="ARBA00023125"/>
    </source>
</evidence>
<dbReference type="GO" id="GO:0005634">
    <property type="term" value="C:nucleus"/>
    <property type="evidence" value="ECO:0007669"/>
    <property type="project" value="UniProtKB-SubCell"/>
</dbReference>
<feature type="domain" description="Myb-like" evidence="8">
    <location>
        <begin position="63"/>
        <end position="113"/>
    </location>
</feature>
<accession>A0AA87ZYN8</accession>
<evidence type="ECO:0000256" key="2">
    <source>
        <dbReference type="ARBA" id="ARBA00022737"/>
    </source>
</evidence>
<evidence type="ECO:0000256" key="3">
    <source>
        <dbReference type="ARBA" id="ARBA00023015"/>
    </source>
</evidence>
<feature type="domain" description="HTH myb-type" evidence="9">
    <location>
        <begin position="9"/>
        <end position="62"/>
    </location>
</feature>
<evidence type="ECO:0000256" key="5">
    <source>
        <dbReference type="ARBA" id="ARBA00023163"/>
    </source>
</evidence>
<feature type="domain" description="Myb-like" evidence="8">
    <location>
        <begin position="9"/>
        <end position="62"/>
    </location>
</feature>
<dbReference type="PROSITE" id="PS50090">
    <property type="entry name" value="MYB_LIKE"/>
    <property type="match status" value="2"/>
</dbReference>
<dbReference type="PANTHER" id="PTHR48000">
    <property type="entry name" value="OS09G0431300 PROTEIN"/>
    <property type="match status" value="1"/>
</dbReference>
<keyword evidence="3" id="KW-0805">Transcription regulation</keyword>
<dbReference type="AlphaFoldDB" id="A0AA87ZYN8"/>
<dbReference type="Proteomes" id="UP001187192">
    <property type="component" value="Unassembled WGS sequence"/>
</dbReference>
<keyword evidence="11" id="KW-1185">Reference proteome</keyword>
<evidence type="ECO:0000256" key="7">
    <source>
        <dbReference type="SAM" id="MobiDB-lite"/>
    </source>
</evidence>
<evidence type="ECO:0000256" key="6">
    <source>
        <dbReference type="ARBA" id="ARBA00023242"/>
    </source>
</evidence>
<dbReference type="FunFam" id="1.10.10.60:FF:000283">
    <property type="entry name" value="Transcription factor RAX3"/>
    <property type="match status" value="1"/>
</dbReference>
<dbReference type="GO" id="GO:0003677">
    <property type="term" value="F:DNA binding"/>
    <property type="evidence" value="ECO:0007669"/>
    <property type="project" value="UniProtKB-KW"/>
</dbReference>
<dbReference type="InterPro" id="IPR009057">
    <property type="entry name" value="Homeodomain-like_sf"/>
</dbReference>
<evidence type="ECO:0000259" key="8">
    <source>
        <dbReference type="PROSITE" id="PS50090"/>
    </source>
</evidence>
<sequence length="351" mass="38867">MGRAPCCDKANVKKGPWSPEEDAKLKSYIDQNGTGGNWIALPQKIGLKRCGKSCRLRWLNYLRPNIKHGGFSEEEDNIICSLYISIGSRWSIIAAQLPGRTDNDIKNYWNTRLKKKLLGKQRKEQAAAAQARRATSLKAQEQLKRESTAFEHHHNLPHASSAFVNQTVPYWPEIPAVLTVPAVNNQSSYNDGSHHQESLKNLLIKLGGRFSESPSTTTTATTNYPVDQPCTVQDHAYSFDMLTGTYGAEAVGPAMYQGLENLQAELRELIYGNNPVLLDTTATITTGTSTTSVDSGISSWESEMNGSSLVYPTNMVSEYGNLYQPPLDQDSAFEESSYFNTNYVNACGVLR</sequence>
<protein>
    <recommendedName>
        <fullName evidence="12">MYB transcription factor</fullName>
    </recommendedName>
</protein>
<organism evidence="10 11">
    <name type="scientific">Ficus carica</name>
    <name type="common">Common fig</name>
    <dbReference type="NCBI Taxonomy" id="3494"/>
    <lineage>
        <taxon>Eukaryota</taxon>
        <taxon>Viridiplantae</taxon>
        <taxon>Streptophyta</taxon>
        <taxon>Embryophyta</taxon>
        <taxon>Tracheophyta</taxon>
        <taxon>Spermatophyta</taxon>
        <taxon>Magnoliopsida</taxon>
        <taxon>eudicotyledons</taxon>
        <taxon>Gunneridae</taxon>
        <taxon>Pentapetalae</taxon>
        <taxon>rosids</taxon>
        <taxon>fabids</taxon>
        <taxon>Rosales</taxon>
        <taxon>Moraceae</taxon>
        <taxon>Ficeae</taxon>
        <taxon>Ficus</taxon>
    </lineage>
</organism>
<gene>
    <name evidence="10" type="ORF">TIFTF001_004564</name>
</gene>
<dbReference type="Pfam" id="PF00249">
    <property type="entry name" value="Myb_DNA-binding"/>
    <property type="match status" value="2"/>
</dbReference>
<dbReference type="SUPFAM" id="SSF46689">
    <property type="entry name" value="Homeodomain-like"/>
    <property type="match status" value="1"/>
</dbReference>
<dbReference type="InterPro" id="IPR001005">
    <property type="entry name" value="SANT/Myb"/>
</dbReference>
<dbReference type="FunFam" id="1.10.10.60:FF:000015">
    <property type="entry name" value="Transcription factor RAX3"/>
    <property type="match status" value="1"/>
</dbReference>
<dbReference type="SMART" id="SM00717">
    <property type="entry name" value="SANT"/>
    <property type="match status" value="2"/>
</dbReference>
<keyword evidence="6" id="KW-0539">Nucleus</keyword>
<dbReference type="PANTHER" id="PTHR48000:SF67">
    <property type="entry name" value="MYB-LIKE DNA-BINDING DOMAIN CONTAINING PROTEIN, EXPRESSED"/>
    <property type="match status" value="1"/>
</dbReference>
<feature type="region of interest" description="Disordered" evidence="7">
    <location>
        <begin position="120"/>
        <end position="146"/>
    </location>
</feature>
<comment type="caution">
    <text evidence="10">The sequence shown here is derived from an EMBL/GenBank/DDBJ whole genome shotgun (WGS) entry which is preliminary data.</text>
</comment>
<comment type="subcellular location">
    <subcellularLocation>
        <location evidence="1">Nucleus</location>
    </subcellularLocation>
</comment>
<dbReference type="CDD" id="cd00167">
    <property type="entry name" value="SANT"/>
    <property type="match status" value="2"/>
</dbReference>
<reference evidence="10" key="1">
    <citation type="submission" date="2023-07" db="EMBL/GenBank/DDBJ databases">
        <title>draft genome sequence of fig (Ficus carica).</title>
        <authorList>
            <person name="Takahashi T."/>
            <person name="Nishimura K."/>
        </authorList>
    </citation>
    <scope>NUCLEOTIDE SEQUENCE</scope>
</reference>
<keyword evidence="5" id="KW-0804">Transcription</keyword>
<dbReference type="Gene3D" id="1.10.10.60">
    <property type="entry name" value="Homeodomain-like"/>
    <property type="match status" value="2"/>
</dbReference>
<evidence type="ECO:0000256" key="1">
    <source>
        <dbReference type="ARBA" id="ARBA00004123"/>
    </source>
</evidence>
<name>A0AA87ZYN8_FICCA</name>
<dbReference type="PROSITE" id="PS51294">
    <property type="entry name" value="HTH_MYB"/>
    <property type="match status" value="2"/>
</dbReference>
<evidence type="ECO:0000259" key="9">
    <source>
        <dbReference type="PROSITE" id="PS51294"/>
    </source>
</evidence>
<keyword evidence="2" id="KW-0677">Repeat</keyword>